<comment type="caution">
    <text evidence="3">The sequence shown here is derived from an EMBL/GenBank/DDBJ whole genome shotgun (WGS) entry which is preliminary data.</text>
</comment>
<dbReference type="EMBL" id="JAMSHT010000001">
    <property type="protein sequence ID" value="MCM8557206.1"/>
    <property type="molecule type" value="Genomic_DNA"/>
</dbReference>
<name>A0A9X2EI70_9SPHN</name>
<reference evidence="3" key="1">
    <citation type="submission" date="2022-06" db="EMBL/GenBank/DDBJ databases">
        <title>Sphingomicrobium sedimins sp. nov., a marine bacterium isolated from tidal flat.</title>
        <authorList>
            <person name="Kim C.-H."/>
            <person name="Yoo Y."/>
            <person name="Kim J.-J."/>
        </authorList>
    </citation>
    <scope>NUCLEOTIDE SEQUENCE</scope>
    <source>
        <strain evidence="3">GRR-S6-50</strain>
    </source>
</reference>
<keyword evidence="2" id="KW-0378">Hydrolase</keyword>
<dbReference type="GO" id="GO:0047617">
    <property type="term" value="F:fatty acyl-CoA hydrolase activity"/>
    <property type="evidence" value="ECO:0007669"/>
    <property type="project" value="TreeGrafter"/>
</dbReference>
<organism evidence="3 4">
    <name type="scientific">Sphingomicrobium sediminis</name>
    <dbReference type="NCBI Taxonomy" id="2950949"/>
    <lineage>
        <taxon>Bacteria</taxon>
        <taxon>Pseudomonadati</taxon>
        <taxon>Pseudomonadota</taxon>
        <taxon>Alphaproteobacteria</taxon>
        <taxon>Sphingomonadales</taxon>
        <taxon>Sphingomonadaceae</taxon>
        <taxon>Sphingomicrobium</taxon>
    </lineage>
</organism>
<accession>A0A9X2EI70</accession>
<gene>
    <name evidence="3" type="ORF">NDO55_05155</name>
</gene>
<proteinExistence type="inferred from homology"/>
<evidence type="ECO:0000256" key="1">
    <source>
        <dbReference type="ARBA" id="ARBA00005953"/>
    </source>
</evidence>
<evidence type="ECO:0000256" key="2">
    <source>
        <dbReference type="ARBA" id="ARBA00022801"/>
    </source>
</evidence>
<comment type="similarity">
    <text evidence="1">Belongs to the 4-hydroxybenzoyl-CoA thioesterase family.</text>
</comment>
<dbReference type="Proteomes" id="UP001155128">
    <property type="component" value="Unassembled WGS sequence"/>
</dbReference>
<keyword evidence="4" id="KW-1185">Reference proteome</keyword>
<dbReference type="CDD" id="cd00586">
    <property type="entry name" value="4HBT"/>
    <property type="match status" value="1"/>
</dbReference>
<dbReference type="RefSeq" id="WP_252113071.1">
    <property type="nucleotide sequence ID" value="NZ_JAMSHT010000001.1"/>
</dbReference>
<evidence type="ECO:0000313" key="3">
    <source>
        <dbReference type="EMBL" id="MCM8557206.1"/>
    </source>
</evidence>
<dbReference type="Pfam" id="PF13279">
    <property type="entry name" value="4HBT_2"/>
    <property type="match status" value="1"/>
</dbReference>
<evidence type="ECO:0000313" key="4">
    <source>
        <dbReference type="Proteomes" id="UP001155128"/>
    </source>
</evidence>
<dbReference type="PANTHER" id="PTHR31793">
    <property type="entry name" value="4-HYDROXYBENZOYL-COA THIOESTERASE FAMILY MEMBER"/>
    <property type="match status" value="1"/>
</dbReference>
<dbReference type="InterPro" id="IPR029069">
    <property type="entry name" value="HotDog_dom_sf"/>
</dbReference>
<dbReference type="AlphaFoldDB" id="A0A9X2EI70"/>
<dbReference type="SUPFAM" id="SSF54637">
    <property type="entry name" value="Thioesterase/thiol ester dehydrase-isomerase"/>
    <property type="match status" value="1"/>
</dbReference>
<dbReference type="PANTHER" id="PTHR31793:SF27">
    <property type="entry name" value="NOVEL THIOESTERASE SUPERFAMILY DOMAIN AND SAPOSIN A-TYPE DOMAIN CONTAINING PROTEIN (0610012H03RIK)"/>
    <property type="match status" value="1"/>
</dbReference>
<sequence length="133" mass="15075">MVQRAFHHPIGIQKADIDHMGHVNNSVYLKWVQDAVVDYWSKVAPPEAVARHLWVALKHEISYRRPTFLDDVVVADVIADRVQGARAFFTTVIKRGEETIAEVKSVWCCLDAVSQKPARLAKDVVSRFVPGER</sequence>
<protein>
    <submittedName>
        <fullName evidence="3">Acyl-CoA thioesterase</fullName>
    </submittedName>
</protein>
<dbReference type="Gene3D" id="3.10.129.10">
    <property type="entry name" value="Hotdog Thioesterase"/>
    <property type="match status" value="1"/>
</dbReference>
<dbReference type="InterPro" id="IPR050563">
    <property type="entry name" value="4-hydroxybenzoyl-CoA_TE"/>
</dbReference>